<keyword evidence="2" id="KW-1185">Reference proteome</keyword>
<organism evidence="1 2">
    <name type="scientific">Bodo saltans</name>
    <name type="common">Flagellated protozoan</name>
    <dbReference type="NCBI Taxonomy" id="75058"/>
    <lineage>
        <taxon>Eukaryota</taxon>
        <taxon>Discoba</taxon>
        <taxon>Euglenozoa</taxon>
        <taxon>Kinetoplastea</taxon>
        <taxon>Metakinetoplastina</taxon>
        <taxon>Eubodonida</taxon>
        <taxon>Bodonidae</taxon>
        <taxon>Bodo</taxon>
    </lineage>
</organism>
<proteinExistence type="predicted"/>
<sequence>MTVFKRFVGSAPGTETYTHTTETVVELLTSLRGQSDVVPPEKVVSQAIDAMNCLCVSYGFSDHTLLHPPQALPLEELAGCALRWHHSVLKRYDVHPAVLAALLSTCKRAKSVIRVSDVTPLDDDALEDPLMEENNFGRLVEVVHSSRDVGAEASAEENRQHVEPSAEDLAALLMEI</sequence>
<dbReference type="EMBL" id="CYKH01001435">
    <property type="protein sequence ID" value="CUI14611.1"/>
    <property type="molecule type" value="Genomic_DNA"/>
</dbReference>
<protein>
    <submittedName>
        <fullName evidence="1">Uncharacterized protein</fullName>
    </submittedName>
</protein>
<evidence type="ECO:0000313" key="2">
    <source>
        <dbReference type="Proteomes" id="UP000051952"/>
    </source>
</evidence>
<dbReference type="AlphaFoldDB" id="A0A0S4KJP0"/>
<accession>A0A0S4KJP0</accession>
<gene>
    <name evidence="1" type="ORF">BSAL_08405</name>
</gene>
<reference evidence="2" key="1">
    <citation type="submission" date="2015-09" db="EMBL/GenBank/DDBJ databases">
        <authorList>
            <consortium name="Pathogen Informatics"/>
        </authorList>
    </citation>
    <scope>NUCLEOTIDE SEQUENCE [LARGE SCALE GENOMIC DNA]</scope>
    <source>
        <strain evidence="2">Lake Konstanz</strain>
    </source>
</reference>
<evidence type="ECO:0000313" key="1">
    <source>
        <dbReference type="EMBL" id="CUI14611.1"/>
    </source>
</evidence>
<dbReference type="VEuPathDB" id="TriTrypDB:BSAL_08405"/>
<dbReference type="Proteomes" id="UP000051952">
    <property type="component" value="Unassembled WGS sequence"/>
</dbReference>
<name>A0A0S4KJP0_BODSA</name>